<evidence type="ECO:0000313" key="2">
    <source>
        <dbReference type="Proteomes" id="UP000044377"/>
    </source>
</evidence>
<dbReference type="EMBL" id="CGIG01000001">
    <property type="protein sequence ID" value="CPR19895.1"/>
    <property type="molecule type" value="Genomic_DNA"/>
</dbReference>
<evidence type="ECO:0000313" key="1">
    <source>
        <dbReference type="EMBL" id="CPR19895.1"/>
    </source>
</evidence>
<sequence length="41" mass="4564">MPSRLRARHHNVHDRIGASLIALEAPQALTSAMVDFLKQPD</sequence>
<proteinExistence type="predicted"/>
<gene>
    <name evidence="1" type="ORF">BN1221_04017c</name>
</gene>
<keyword evidence="2" id="KW-1185">Reference proteome</keyword>
<protein>
    <submittedName>
        <fullName evidence="1">Uncharacterized protein</fullName>
    </submittedName>
</protein>
<dbReference type="STRING" id="1109412.BN1221_04017c"/>
<dbReference type="AlphaFoldDB" id="A0A0G4K050"/>
<organism evidence="1 2">
    <name type="scientific">Brenneria goodwinii</name>
    <dbReference type="NCBI Taxonomy" id="1109412"/>
    <lineage>
        <taxon>Bacteria</taxon>
        <taxon>Pseudomonadati</taxon>
        <taxon>Pseudomonadota</taxon>
        <taxon>Gammaproteobacteria</taxon>
        <taxon>Enterobacterales</taxon>
        <taxon>Pectobacteriaceae</taxon>
        <taxon>Brenneria</taxon>
    </lineage>
</organism>
<dbReference type="Proteomes" id="UP000044377">
    <property type="component" value="Unassembled WGS sequence"/>
</dbReference>
<accession>A0A0G4K050</accession>
<reference evidence="2" key="1">
    <citation type="submission" date="2015-01" db="EMBL/GenBank/DDBJ databases">
        <authorList>
            <person name="Paterson Steve"/>
        </authorList>
    </citation>
    <scope>NUCLEOTIDE SEQUENCE [LARGE SCALE GENOMIC DNA]</scope>
    <source>
        <strain evidence="2">OBR1</strain>
    </source>
</reference>
<name>A0A0G4K050_9GAMM</name>